<dbReference type="InterPro" id="IPR040853">
    <property type="entry name" value="RapA2_cadherin-like"/>
</dbReference>
<dbReference type="InterPro" id="IPR015919">
    <property type="entry name" value="Cadherin-like_sf"/>
</dbReference>
<feature type="domain" description="Cadherin" evidence="1">
    <location>
        <begin position="1002"/>
        <end position="1085"/>
    </location>
</feature>
<feature type="domain" description="Cadherin" evidence="1">
    <location>
        <begin position="1947"/>
        <end position="2030"/>
    </location>
</feature>
<dbReference type="GO" id="GO:0007156">
    <property type="term" value="P:homophilic cell adhesion via plasma membrane adhesion molecules"/>
    <property type="evidence" value="ECO:0007669"/>
    <property type="project" value="InterPro"/>
</dbReference>
<dbReference type="NCBIfam" id="TIGR01965">
    <property type="entry name" value="VCBS_repeat"/>
    <property type="match status" value="37"/>
</dbReference>
<dbReference type="InterPro" id="IPR013783">
    <property type="entry name" value="Ig-like_fold"/>
</dbReference>
<name>A2I7R3_9HYPH</name>
<dbReference type="PANTHER" id="PTHR14139">
    <property type="entry name" value="CALSYNTENIN"/>
    <property type="match status" value="1"/>
</dbReference>
<dbReference type="InterPro" id="IPR011049">
    <property type="entry name" value="Serralysin-like_metalloprot_C"/>
</dbReference>
<feature type="domain" description="Cadherin" evidence="1">
    <location>
        <begin position="2997"/>
        <end position="3080"/>
    </location>
</feature>
<dbReference type="Pfam" id="PF17803">
    <property type="entry name" value="Cadherin_4"/>
    <property type="match status" value="34"/>
</dbReference>
<dbReference type="PANTHER" id="PTHR14139:SF2">
    <property type="entry name" value="CALSYNTENIN-1"/>
    <property type="match status" value="1"/>
</dbReference>
<feature type="domain" description="Cadherin" evidence="1">
    <location>
        <begin position="1107"/>
        <end position="1190"/>
    </location>
</feature>
<feature type="domain" description="Cadherin" evidence="1">
    <location>
        <begin position="2787"/>
        <end position="2870"/>
    </location>
</feature>
<feature type="domain" description="Cadherin" evidence="1">
    <location>
        <begin position="2892"/>
        <end position="2975"/>
    </location>
</feature>
<dbReference type="SMART" id="SM00112">
    <property type="entry name" value="CA"/>
    <property type="match status" value="21"/>
</dbReference>
<dbReference type="GO" id="GO:0016020">
    <property type="term" value="C:membrane"/>
    <property type="evidence" value="ECO:0007669"/>
    <property type="project" value="InterPro"/>
</dbReference>
<feature type="domain" description="Cadherin" evidence="1">
    <location>
        <begin position="3102"/>
        <end position="3185"/>
    </location>
</feature>
<sequence>MATKIADAGGTTASFSNTPQANDDVFNLTEDTVVLASGSQTIIVLDVMANDQGGNAKSLFSVDDGISASTATKQYAPIDLTTQDVQATGISAWESIGGGVSIRINNGKVEMDLSGYLAAHGFASLQAMGAGDQINETFTYAIKLGGGTLSWASVSVNIQGTNDGAIITAVPGADLTVVEAGGVANGTLNDPNAHGQLVVTDPDVGQNHFQAPPSLQGTYGSFAFDTTTGVWAYTLNQTLADPLSQGQPVTDTLTVKSADGTASYNIVVNITGSNDAPVAIANVNSVKEDTAPNPVSGNVLTNDTDVDTGDTHSVTAVNGSAGNVGANLVGTYGTLHLNSDGTYTYTLNNGLASVQALAAGASVTDVFTYTNADNHGGSSSASLTVTINGTNDAPVAVADINSVKEDTAPNPVSGNVLTNDTDVDTGDTHSVTAVNGSAGNVGANLVGTYGTLHLNSDGTYTYTLNNGLASVQALAAGASVTDVFTYTNADNHGGSSSASLTVTINGTNDAPVAVADINSVKEDTAPNPVSGNVLTNDTDVDTGDTHSVTAVNGSAGNVGANLVGTYGTLHLNSDGTYTYTLNNGLASVQALAAGASVTDVFTYTNADNHGGSSSASLTVTINGTNDAPVAVADINSVKEDTAPNPVSGNVLTNDTDVDTGDTHSVTAVNGSAGNVGANLVGTYGTLHLNSDGTYTYTLNNGLASVQALAAGASVTDVFTYTNADNHGGSSSASLTVTINGTNDGPVAVADINSVKEDTAPNPVSGNVLTNDTDVDTGDTHSVTAVNGSAGNVGANLVGTYGTLHLNSDGTYTYTLNNGLASVQALAAGASVTDVFTYTNADNHGGSSSASLTVTINGTNDAPVAVADINSVKEHTAPNPVSGNVLTNDTDVDTGDTHSVTAVNGSAGNVGANLVGTYGTLHLNSDGTYTYTLNNGLASVQALAAGASVTDVFTYTNADNHGGPSSASLTVTINGTNDGPVITSGVQTGSVTEDTQLTATGQVQASDVDNGATQAYSGDATGTYGSFVVDASTGAWTYTLDNAAHQNLAQGESHTDTFTVTVTDDFGATTTQDVTVTINGTNDGPVITSGVQTGSVTEDTQLTATGQVQASDVDNGATQAYSGDATGTYGSFVVDASTGAWTYTLDNAAHQNLAQGESHTDTFTVTVTDDFGATTTQDVTVTINGTNDGPVITSGVQTGSVTEDTQLTATGQVQASDVDNGATQAYSGDATGTYGSFVVDASTGAWTYTLDNAAHQNLAQGESHTDTFTVTVTDDFGATTTQDVTVTINGTNDGPVITSGVQTGSVTEDTQLTATGQVQASDVDNGATQAYSGDATGTYGSFVVDASTGAWTYTLDNAAHQNLAQGESHTDTFTVTVTDDFGATTTQDVTVTINGTNDGPVITSGVQTGSVTEDTQLTATGQVQASDVDNGATQAYSGDATGTYGSFVVDASTGAWTYTLDNAAHQNLAQGESHTDTFTVTVTDDFGATTTQDVTVTINGTNDGPVITSGVQTGSVTEDTQLTATGQVQASDVDNGATQAYSGDATGTYGSFVVDASTGAWTYTLDNAAHQNLAQGESHTDTFTVTVTDDFGATTTQDVTVTINGTNDGPVITSGVQTGSVTEDTQLTATGQVQASDVDNGATQAYSGDATGTYGSFVVDASTGAWTYTLDNAAHQNLAQGESHTDTFTVTVTDDFGATTTQDVTVTINGTNDGPVITSGVQTGSVTEDTQLTATGQVQASDVDNGATQAYSGDATGTYGSFVVDASTGAWTYTLDNAAHQNLAQGESHTDTFTVTVTDDFGATTTQDVTVTINGTNDGPVITSGVQTGSVTEDTQLTATGQVQASDVDNGATQAYSGDATGTYGSFVVDASTGAWTYTLDNAAHQNLAQGESHTDTFTVTVTDDFGATTTQDVTVTINGTNDGPVITSGVQTGSVTEDTQLTATGQVQASDVDNGATQAYSGDATGTYGSFVVDASTGAWTYTLDNAAHQNLAQGESHTDTFTVTVTDDFGATTTQDVTVTINGTNDGPVITSGVQTGSVTEDTQLTATGQVQASDVDNGATQAYSGDATGTYGSFVVDASTGAWTYTLDNAAHQNLAQGESHTDTFTVTVTDDFGATTTQDVTVTINGTNDGPVITSGVQTGSVTEDTQLTATGQVQASDVDNGATQAYSGDATGTYGSFVVDASTGAWTYTLDNAAHQNLAQGESHTDTFTVTVTDDFGATTTQDVTVTINGTNDGPVITSGVQTGSVTEDTQLTATGQVQASDVDNGATQAYSGDATGTYGSFVVDASTGAWTYTLDNAAHQNLAQGESHTDTFTVTVTDDFGATTTQDVTVTINGTNDGPVITSGVQTGSVTEDTQLTATGQVQASDVDNGATQAYSGDATGTYGSFVVDASTGAWTYTLDNAAHQNLAQGESHTDTFTVTVTDDFGATTTQDVTVTINGTNDGPVITSGVQTGSVTEDTQLTATGQVQASDVDNGATQAYSGDATGTYGSFVVDASTGAWTYTLDNAAHQNLAQGESHTDTFTVTVTDDFGATTTQDVTVTINGTNDGPVITSGVQTGSVTEDTQLTATGQVQASDVDNGATQAYSGDATGTYGSFVVDASTGAWTYTLDNAAHQNLAQGESHTDTFTVTVTDDFGATTTQDVTVTINGTNDGPVITSGVQTGSVTEDTQLTATGQVQASDVDNGATQAYSGDATGTYGSFVVDASTGAWTYTLDNAAHQNLAQGESHTDTFTVTVTDDFGATTTQDVTVTINGTNDGPVITSGVQTGSVTEDTQLTATGQVQASDVDNGATQAYSGDATGTYGSFVVDASTGAWTYTLDNAAHQNLAQGESHTDTFTVTVTDDFGATTTQDVTVTINGTNDGPVITSGVQTGSVTEDTQLTATGQVQASDVDNGATQAYSGDATGTYGSFVVDASTGAWTYTLDNAAHQNLAQGESHTDTFTVTVTDDFGATTTQDVTVTINGTNDGPVITSGVQTGSVTEDTQLTATGQVQASDVDNGATQAYSGDATGTYGSFVVDASTGAWTYTLDNAAHQNLAQGESHTDTFTVTVTDDFGATTTQDVTVTINGTNDGPVITSGVQTGSVTEDTQLTATGQVQASDVDNGATQAYSGDATGTYGSFVVDASTGAWTYTLDNAAHQNLAQGESHTDTFTVTVTDDFGATTTQDVTVTINGTNDAPVAVADINSVKEDTAPNPVSGNVLTNDTDVDTGDTHSVTAVNGSAGNVGANLVGTYGTLHLNSDGTYTYTLNNGLASVQALAAGASVTDVFTYTNADNHGGSSSASLTVTINGTNDAPVAVADINSVKEDTAPNPVSGNVLTNDTDVDTGDTHSVTAVNGSAGNVGANLVGTYGTLHLNSDGTYTYTLNNGLASVQALAAGASVTDVFTYTNADNHGGPSSASLTVTINGTNDAPVAVADINSVKEDTAPNPVSGNVLTNDTDVDTGDTHSVTAVNGSAGNVGANLVGTYGTLHLNSDGTYTYTLNNGLASVQALAAGASVTDVFTYTNADNHGGSSSASLTVTINGTNDAPVAVADINSVKEDTAPNPVSGNVLTNDTDVDTGDTHSVTAVNGSAGNVGANLVGTYGTLHLNSDGTYTYTLNNGLASVQEVSGNVLTNDTDVDTGDTHSVTAVNGSAGNVGANLVGTYGTLHLNSDGTYTYTLNNGLASVQALAAGASVTDVFTYTNADNHGGSSSASLTVTINGTNDAPVAVADINSVKEDTAPNPVSGNVLTNDTDVDTGDTHSVTAVNGSAGNVGANLVGTYGTLHLNSDGTYTYTLNNGLASVQALAAGASVTDVFTYTNADNHGGSSSASLTVTINGTNDAPVAVADINSVKEDTAPNPVSGNVLTNDTDVDTGDTHSVTAVNGSAGNVGANLVGTYGTLHLNSDGTYTYTLNNGLASVQALAAGASVTDVFTYTNADNHGGSSSASLTVTINGTNDAPDIHLVATGTPDTASATLTETNAGLSTSGTLTVTDADVSDTVNSSVTTVVASGTTAGLTSNAAQLLAMLAVSPTSGLAANPADTHNLNWTFNSGTQAFDYLAAGQSLTLTYTVQSTDNNGASDTQTVTVTVNGTDEASNTLISQVVASKQSSNNSPSTAQITFNTTNIHANFVDITSAIHVSNVTNDAFIVAGSGHFDATTQTYSFDVNKGSGNNGSSYSVTIDAGAFSDSVGNTNTSFTKSGLKPAGTSGEPINLALTDPSHEGALITVTVKDVPSGWTIDGATHNADGSWTTQTSDLHGLTVTTPASFTGAAVLDVQMTWINADGTAGTASIADNVEAYAPGSPIFAWSGDDVLTGSHGNDLFVFSQPIGADTVHNFDAAADQIDLIGYNGLADFADLQTHIADDAHGNAMITLGDGQSITLDGVHSDALTGSNFVFDQTPVVNNSGTMTIGDGALLPLSGIINNSGLISLDSTGGDTLLQVIQHGVTLQGGGQILLSDSATNVISGTGPDVTLVNVDNTISGAGQLGGGMLSLDNGGTIIASGSNGLVIDTGGSVVINSGTLEATGSGGLTVAGGLANSGMLWANGGDIVIHGQVTGDGDATIGNLSKLEFGGASSTDVTFGHDAAGTLQLDDSFDYSGRIGGITNDDRLDLHDILFGAGTTAVYQANQDGSGGTLTVSDGTHGAALHLVGSYDANAFKVADDGQGHTVVSYNEFTLTGIGNGAISSDFVV</sequence>
<feature type="domain" description="Cadherin" evidence="1">
    <location>
        <begin position="1422"/>
        <end position="1505"/>
    </location>
</feature>
<gene>
    <name evidence="2" type="primary">madA</name>
</gene>
<proteinExistence type="predicted"/>
<feature type="domain" description="Cadherin" evidence="1">
    <location>
        <begin position="2367"/>
        <end position="2450"/>
    </location>
</feature>
<feature type="domain" description="Cadherin" evidence="1">
    <location>
        <begin position="2682"/>
        <end position="2765"/>
    </location>
</feature>
<dbReference type="GO" id="GO:0005509">
    <property type="term" value="F:calcium ion binding"/>
    <property type="evidence" value="ECO:0007669"/>
    <property type="project" value="InterPro"/>
</dbReference>
<dbReference type="InterPro" id="IPR002126">
    <property type="entry name" value="Cadherin-like_dom"/>
</dbReference>
<feature type="domain" description="Cadherin" evidence="1">
    <location>
        <begin position="1737"/>
        <end position="1820"/>
    </location>
</feature>
<feature type="domain" description="Cadherin" evidence="1">
    <location>
        <begin position="2472"/>
        <end position="2555"/>
    </location>
</feature>
<feature type="domain" description="Cadherin" evidence="1">
    <location>
        <begin position="2577"/>
        <end position="2660"/>
    </location>
</feature>
<accession>A2I7R3</accession>
<feature type="domain" description="Cadherin" evidence="1">
    <location>
        <begin position="1527"/>
        <end position="1610"/>
    </location>
</feature>
<feature type="domain" description="Cadherin" evidence="1">
    <location>
        <begin position="2157"/>
        <end position="2240"/>
    </location>
</feature>
<reference evidence="2" key="1">
    <citation type="journal article" date="2007" name="Environ. Microbiol.">
        <title>Ferrichrome utilization in a mesorhizobial population: microevolution of a three-locus system.</title>
        <authorList>
            <person name="Carlton T.M."/>
            <person name="Sullivan J.T."/>
            <person name="Stuart G.S."/>
            <person name="Hutt K."/>
            <person name="Lamont I.L."/>
            <person name="Ronson C.W."/>
        </authorList>
    </citation>
    <scope>NUCLEOTIDE SEQUENCE</scope>
    <source>
        <strain evidence="2">R88B</strain>
    </source>
</reference>
<feature type="domain" description="Cadherin" evidence="1">
    <location>
        <begin position="1842"/>
        <end position="1925"/>
    </location>
</feature>
<organism evidence="2">
    <name type="scientific">Mesorhizobium sp. R88B</name>
    <dbReference type="NCBI Taxonomy" id="418407"/>
    <lineage>
        <taxon>Bacteria</taxon>
        <taxon>Pseudomonadati</taxon>
        <taxon>Pseudomonadota</taxon>
        <taxon>Alphaproteobacteria</taxon>
        <taxon>Hyphomicrobiales</taxon>
        <taxon>Phyllobacteriaceae</taxon>
        <taxon>Mesorhizobium</taxon>
    </lineage>
</organism>
<protein>
    <submittedName>
        <fullName evidence="2">MadA</fullName>
    </submittedName>
</protein>
<dbReference type="SUPFAM" id="SSF49313">
    <property type="entry name" value="Cadherin-like"/>
    <property type="match status" value="2"/>
</dbReference>
<dbReference type="InterPro" id="IPR010221">
    <property type="entry name" value="VCBS_dom"/>
</dbReference>
<dbReference type="SUPFAM" id="SSF51120">
    <property type="entry name" value="beta-Roll"/>
    <property type="match status" value="1"/>
</dbReference>
<dbReference type="EMBL" id="EF157847">
    <property type="protein sequence ID" value="ABM65821.1"/>
    <property type="molecule type" value="Genomic_DNA"/>
</dbReference>
<feature type="domain" description="Cadherin" evidence="1">
    <location>
        <begin position="1317"/>
        <end position="1400"/>
    </location>
</feature>
<evidence type="ECO:0000259" key="1">
    <source>
        <dbReference type="SMART" id="SM00112"/>
    </source>
</evidence>
<feature type="domain" description="Cadherin" evidence="1">
    <location>
        <begin position="2052"/>
        <end position="2135"/>
    </location>
</feature>
<feature type="domain" description="Cadherin" evidence="1">
    <location>
        <begin position="1212"/>
        <end position="1295"/>
    </location>
</feature>
<evidence type="ECO:0000313" key="2">
    <source>
        <dbReference type="EMBL" id="ABM65821.1"/>
    </source>
</evidence>
<feature type="domain" description="Cadherin" evidence="1">
    <location>
        <begin position="1632"/>
        <end position="1715"/>
    </location>
</feature>
<feature type="domain" description="Cadherin" evidence="1">
    <location>
        <begin position="2262"/>
        <end position="2345"/>
    </location>
</feature>
<dbReference type="Gene3D" id="2.60.40.10">
    <property type="entry name" value="Immunoglobulins"/>
    <property type="match status" value="34"/>
</dbReference>